<dbReference type="EMBL" id="CP045737">
    <property type="protein sequence ID" value="QGG40036.1"/>
    <property type="molecule type" value="Genomic_DNA"/>
</dbReference>
<dbReference type="Gene3D" id="3.40.50.2000">
    <property type="entry name" value="Glycogen Phosphorylase B"/>
    <property type="match status" value="1"/>
</dbReference>
<protein>
    <submittedName>
        <fullName evidence="1">Glycosyltransferase</fullName>
    </submittedName>
</protein>
<gene>
    <name evidence="1" type="ORF">GEV26_00815</name>
</gene>
<dbReference type="GO" id="GO:0016757">
    <property type="term" value="F:glycosyltransferase activity"/>
    <property type="evidence" value="ECO:0007669"/>
    <property type="project" value="TreeGrafter"/>
</dbReference>
<organism evidence="1 2">
    <name type="scientific">Aeromicrobium yanjiei</name>
    <dbReference type="NCBI Taxonomy" id="2662028"/>
    <lineage>
        <taxon>Bacteria</taxon>
        <taxon>Bacillati</taxon>
        <taxon>Actinomycetota</taxon>
        <taxon>Actinomycetes</taxon>
        <taxon>Propionibacteriales</taxon>
        <taxon>Nocardioidaceae</taxon>
        <taxon>Aeromicrobium</taxon>
    </lineage>
</organism>
<dbReference type="PANTHER" id="PTHR45947:SF3">
    <property type="entry name" value="SULFOQUINOVOSYL TRANSFERASE SQD2"/>
    <property type="match status" value="1"/>
</dbReference>
<evidence type="ECO:0000313" key="1">
    <source>
        <dbReference type="EMBL" id="QGG40036.1"/>
    </source>
</evidence>
<keyword evidence="2" id="KW-1185">Reference proteome</keyword>
<keyword evidence="1" id="KW-0808">Transferase</keyword>
<dbReference type="InterPro" id="IPR050194">
    <property type="entry name" value="Glycosyltransferase_grp1"/>
</dbReference>
<dbReference type="KEGG" id="aef:GEV26_00815"/>
<evidence type="ECO:0000313" key="2">
    <source>
        <dbReference type="Proteomes" id="UP000392064"/>
    </source>
</evidence>
<proteinExistence type="predicted"/>
<dbReference type="Proteomes" id="UP000392064">
    <property type="component" value="Chromosome"/>
</dbReference>
<reference evidence="1 2" key="1">
    <citation type="submission" date="2019-11" db="EMBL/GenBank/DDBJ databases">
        <authorList>
            <person name="Li J."/>
        </authorList>
    </citation>
    <scope>NUCLEOTIDE SEQUENCE [LARGE SCALE GENOMIC DNA]</scope>
    <source>
        <strain evidence="1 2">MF47</strain>
    </source>
</reference>
<dbReference type="SUPFAM" id="SSF53756">
    <property type="entry name" value="UDP-Glycosyltransferase/glycogen phosphorylase"/>
    <property type="match status" value="1"/>
</dbReference>
<dbReference type="AlphaFoldDB" id="A0A5Q2MG56"/>
<dbReference type="PANTHER" id="PTHR45947">
    <property type="entry name" value="SULFOQUINOVOSYL TRANSFERASE SQD2"/>
    <property type="match status" value="1"/>
</dbReference>
<accession>A0A5Q2MG56</accession>
<name>A0A5Q2MG56_9ACTN</name>
<sequence length="360" mass="40085">MRSLQETAIRVLPELRAVQVEQGLLMSPAMHWFFDTNYDLFETSIPPGFERMSLRRAAWRLLSSDASVLEVPEPLWARFLPQNVTLVVAWRLGGLLRLRNRKARTYAIENNSPGEALFGRSIPWPLDVFVRFALGAFMRMFFERVALGTPAAADSYATLPFFRRIEHSMILGLPTPSLGADEAEADPNTAIFVGHLDARKGLPELMSAWSEVEQRLPSASLVVVGAGPLRESVEKWVTARPGSRRYLGQLPHDRILSVVGQAAVVVAPSVRARRWREQVGLPIEEGLSMGRTIVTTSETGLADWLHQHGHSIIASDALETDLSRALVDALTYPIEPSSVLDSLPTRHGRLVADSWLHRAY</sequence>
<dbReference type="RefSeq" id="WP_153651309.1">
    <property type="nucleotide sequence ID" value="NZ_CP045737.1"/>
</dbReference>
<dbReference type="Pfam" id="PF13692">
    <property type="entry name" value="Glyco_trans_1_4"/>
    <property type="match status" value="1"/>
</dbReference>